<comment type="catalytic activity">
    <reaction evidence="1">
        <text>a 4-O-methyl-thymidine in DNA + L-cysteinyl-[protein] = a thymidine in DNA + S-methyl-L-cysteinyl-[protein]</text>
        <dbReference type="Rhea" id="RHEA:53428"/>
        <dbReference type="Rhea" id="RHEA-COMP:10131"/>
        <dbReference type="Rhea" id="RHEA-COMP:10132"/>
        <dbReference type="Rhea" id="RHEA-COMP:13555"/>
        <dbReference type="Rhea" id="RHEA-COMP:13556"/>
        <dbReference type="ChEBI" id="CHEBI:29950"/>
        <dbReference type="ChEBI" id="CHEBI:82612"/>
        <dbReference type="ChEBI" id="CHEBI:137386"/>
        <dbReference type="ChEBI" id="CHEBI:137387"/>
        <dbReference type="EC" id="2.1.1.63"/>
    </reaction>
</comment>
<keyword evidence="5" id="KW-0234">DNA repair</keyword>
<evidence type="ECO:0000256" key="5">
    <source>
        <dbReference type="ARBA" id="ARBA00023204"/>
    </source>
</evidence>
<evidence type="ECO:0000256" key="4">
    <source>
        <dbReference type="ARBA" id="ARBA00022763"/>
    </source>
</evidence>
<dbReference type="GO" id="GO:0003908">
    <property type="term" value="F:methylated-DNA-[protein]-cysteine S-methyltransferase activity"/>
    <property type="evidence" value="ECO:0007669"/>
    <property type="project" value="UniProtKB-EC"/>
</dbReference>
<evidence type="ECO:0000256" key="3">
    <source>
        <dbReference type="ARBA" id="ARBA00022679"/>
    </source>
</evidence>
<organism evidence="8 9">
    <name type="scientific">Flaviflexus salsibiostraticola</name>
    <dbReference type="NCBI Taxonomy" id="1282737"/>
    <lineage>
        <taxon>Bacteria</taxon>
        <taxon>Bacillati</taxon>
        <taxon>Actinomycetota</taxon>
        <taxon>Actinomycetes</taxon>
        <taxon>Actinomycetales</taxon>
        <taxon>Actinomycetaceae</taxon>
        <taxon>Flaviflexus</taxon>
    </lineage>
</organism>
<accession>A0A3Q8WU23</accession>
<dbReference type="GO" id="GO:0032259">
    <property type="term" value="P:methylation"/>
    <property type="evidence" value="ECO:0007669"/>
    <property type="project" value="UniProtKB-KW"/>
</dbReference>
<keyword evidence="3" id="KW-0808">Transferase</keyword>
<evidence type="ECO:0000256" key="1">
    <source>
        <dbReference type="ARBA" id="ARBA00001286"/>
    </source>
</evidence>
<gene>
    <name evidence="8" type="ORF">EJO69_08380</name>
</gene>
<dbReference type="InterPro" id="IPR014048">
    <property type="entry name" value="MethylDNA_cys_MeTrfase_DNA-bd"/>
</dbReference>
<reference evidence="8 9" key="1">
    <citation type="submission" date="2018-12" db="EMBL/GenBank/DDBJ databases">
        <title>Complete genome sequence of Flaviflexus salsibiostraticola KCTC 33148.</title>
        <authorList>
            <person name="Bae J.-W."/>
        </authorList>
    </citation>
    <scope>NUCLEOTIDE SEQUENCE [LARGE SCALE GENOMIC DNA]</scope>
    <source>
        <strain evidence="8 9">KCTC 33148</strain>
    </source>
</reference>
<protein>
    <submittedName>
        <fullName evidence="8">MGMT family protein</fullName>
    </submittedName>
</protein>
<dbReference type="PANTHER" id="PTHR10815">
    <property type="entry name" value="METHYLATED-DNA--PROTEIN-CYSTEINE METHYLTRANSFERASE"/>
    <property type="match status" value="1"/>
</dbReference>
<dbReference type="CDD" id="cd06445">
    <property type="entry name" value="ATase"/>
    <property type="match status" value="1"/>
</dbReference>
<dbReference type="OrthoDB" id="9811249at2"/>
<name>A0A3Q8WU23_9ACTO</name>
<evidence type="ECO:0000313" key="8">
    <source>
        <dbReference type="EMBL" id="AZN30318.1"/>
    </source>
</evidence>
<dbReference type="PROSITE" id="PS00374">
    <property type="entry name" value="MGMT"/>
    <property type="match status" value="1"/>
</dbReference>
<dbReference type="SUPFAM" id="SSF46767">
    <property type="entry name" value="Methylated DNA-protein cysteine methyltransferase, C-terminal domain"/>
    <property type="match status" value="1"/>
</dbReference>
<sequence>MDNDNTRPPLGGVYDLGFATLSVFVDAGGSVIASSFKSLDEIAAGRPYTRGDLPEHVAQALDAWREGYFEPLMEVPVRITGTPRLMQMRSALRSVPAGEVITYSDLAERAGLPGLSRLAGRACSENPCLLFVPCHRVVAASNVGPPVIAGSYAGTGEVKQLLLEHEGVAVRSGPAPRDDASGF</sequence>
<feature type="domain" description="Methylated-DNA-[protein]-cysteine S-methyltransferase DNA binding" evidence="7">
    <location>
        <begin position="89"/>
        <end position="168"/>
    </location>
</feature>
<comment type="catalytic activity">
    <reaction evidence="6">
        <text>a 6-O-methyl-2'-deoxyguanosine in DNA + L-cysteinyl-[protein] = S-methyl-L-cysteinyl-[protein] + a 2'-deoxyguanosine in DNA</text>
        <dbReference type="Rhea" id="RHEA:24000"/>
        <dbReference type="Rhea" id="RHEA-COMP:10131"/>
        <dbReference type="Rhea" id="RHEA-COMP:10132"/>
        <dbReference type="Rhea" id="RHEA-COMP:11367"/>
        <dbReference type="Rhea" id="RHEA-COMP:11368"/>
        <dbReference type="ChEBI" id="CHEBI:29950"/>
        <dbReference type="ChEBI" id="CHEBI:82612"/>
        <dbReference type="ChEBI" id="CHEBI:85445"/>
        <dbReference type="ChEBI" id="CHEBI:85448"/>
        <dbReference type="EC" id="2.1.1.63"/>
    </reaction>
</comment>
<keyword evidence="2" id="KW-0489">Methyltransferase</keyword>
<dbReference type="PANTHER" id="PTHR10815:SF13">
    <property type="entry name" value="METHYLATED-DNA--PROTEIN-CYSTEINE METHYLTRANSFERASE"/>
    <property type="match status" value="1"/>
</dbReference>
<dbReference type="EMBL" id="CP034438">
    <property type="protein sequence ID" value="AZN30318.1"/>
    <property type="molecule type" value="Genomic_DNA"/>
</dbReference>
<dbReference type="Pfam" id="PF01035">
    <property type="entry name" value="DNA_binding_1"/>
    <property type="match status" value="1"/>
</dbReference>
<dbReference type="AlphaFoldDB" id="A0A3Q8WU23"/>
<dbReference type="KEGG" id="fsl:EJO69_08380"/>
<dbReference type="Gene3D" id="1.10.10.10">
    <property type="entry name" value="Winged helix-like DNA-binding domain superfamily/Winged helix DNA-binding domain"/>
    <property type="match status" value="1"/>
</dbReference>
<dbReference type="RefSeq" id="WP_126040955.1">
    <property type="nucleotide sequence ID" value="NZ_CP034438.1"/>
</dbReference>
<dbReference type="InterPro" id="IPR036388">
    <property type="entry name" value="WH-like_DNA-bd_sf"/>
</dbReference>
<keyword evidence="9" id="KW-1185">Reference proteome</keyword>
<dbReference type="NCBIfam" id="TIGR00589">
    <property type="entry name" value="ogt"/>
    <property type="match status" value="1"/>
</dbReference>
<dbReference type="GO" id="GO:0006281">
    <property type="term" value="P:DNA repair"/>
    <property type="evidence" value="ECO:0007669"/>
    <property type="project" value="UniProtKB-KW"/>
</dbReference>
<proteinExistence type="predicted"/>
<evidence type="ECO:0000256" key="6">
    <source>
        <dbReference type="ARBA" id="ARBA00049348"/>
    </source>
</evidence>
<dbReference type="Proteomes" id="UP000270021">
    <property type="component" value="Chromosome"/>
</dbReference>
<dbReference type="InterPro" id="IPR036217">
    <property type="entry name" value="MethylDNA_cys_MeTrfase_DNAb"/>
</dbReference>
<keyword evidence="4" id="KW-0227">DNA damage</keyword>
<evidence type="ECO:0000313" key="9">
    <source>
        <dbReference type="Proteomes" id="UP000270021"/>
    </source>
</evidence>
<evidence type="ECO:0000256" key="2">
    <source>
        <dbReference type="ARBA" id="ARBA00022603"/>
    </source>
</evidence>
<dbReference type="InterPro" id="IPR001497">
    <property type="entry name" value="MethylDNA_cys_MeTrfase_AS"/>
</dbReference>
<evidence type="ECO:0000259" key="7">
    <source>
        <dbReference type="Pfam" id="PF01035"/>
    </source>
</evidence>